<sequence length="1081" mass="119554">MGKALLVWIGICFFTLGKTCGQAPKASSWINPAQLYLKITTQQAGVYRLSGSELFRAGLPEAAPADHLQLFYRGKELAIRVEKSADGQLGPDGFIEFFSAGNTGEQDSLVYRPHHARPPGITSLYSDDCVFFLTVNPDKKGKRMPQGTYLANSLSPEPFHLEHALTTFRDEWSFNNSNGLVPYLQQSYYEAGEGWTGKLIQGDSLASWRYKLVHPVRHADFPVRLRLLVNGRFDTAHPLSFFSGKRKFASLDFSGFAHRMVETVLPAEESLTNDEINFSVQSASTAALELYSLSSYEVIYPQKTTMNGLASRYFYLTPKAGGLVKLAVEGLEKTPAMYDVTNRYEPRLLESRLIASRWETTVSEASESRKIFVTTQFLAPKDLRKIEFKEFETDYNYLILTHKVLRESAETYANYRRSAAGGGFNVLVADVQELYDPFNYGERGPLAIRNFLDFQLNARPKEAYLLLIGKGVSFPDVLKSWQDRDFVPTFGYPGSDLLLSAGLAGQAADHPTYRTGRINAGTPEEVLAYLDKVKEFESNQDRTFSKRVLHLSGGKSSYEIADLQKILSDISPLAEKAFLRGPVESIVKQSAEPVENVNIAPQINAGVGLVTFMGHASPTVPDLNIGFATSAGSQLSNAGKYPFMYFNGCGVGNVFYRYETLATDWLLAANKGAIGVLSNSYWSYAPTSARYLAALYKTLFAEEPWLGKPIGEVLQKVGDEILANNPTPYDVANVHQLILLGDPAVVLFQLDKPDFTIQSSGVFLQSSSPTQSIGKGDSVQVGLVIGNAGKAVAGQKLSVLIRLTDDAGQIWPMNHEISAPLFRDTLFFGVKNDKILTKIEVLVDDANLIDETLETNNAATLLLPWAEVADLTVYPLSALPDLLNPLLTVTVNGRMIENNSLISGNPLIQAQLWDQNPLPAEPGLIEFFLRSCDSCAFRAVESEQLRLSVGADKSLLVSYQPELAPGFYTLLVQGRDVAGNRAGQPYQVRWQVVERENLSVSVEVSPNPTSIYARFVVNQPMDVADVLLTIFSLNGQLLHKELVEVQAGIQEIFWTNSQPPGVYIYKMTVNEQVFTGRLVMR</sequence>
<keyword evidence="4" id="KW-1185">Reference proteome</keyword>
<dbReference type="Gene3D" id="3.40.50.1460">
    <property type="match status" value="1"/>
</dbReference>
<dbReference type="GO" id="GO:0006508">
    <property type="term" value="P:proteolysis"/>
    <property type="evidence" value="ECO:0007669"/>
    <property type="project" value="InterPro"/>
</dbReference>
<dbReference type="InterPro" id="IPR001769">
    <property type="entry name" value="Gingipain"/>
</dbReference>
<dbReference type="OrthoDB" id="9757650at2"/>
<evidence type="ECO:0000256" key="1">
    <source>
        <dbReference type="ARBA" id="ARBA00022729"/>
    </source>
</evidence>
<accession>A0A4R4KG33</accession>
<name>A0A4R4KG33_9BACT</name>
<dbReference type="InterPro" id="IPR029030">
    <property type="entry name" value="Caspase-like_dom_sf"/>
</dbReference>
<dbReference type="InterPro" id="IPR026444">
    <property type="entry name" value="Secre_tail"/>
</dbReference>
<keyword evidence="1" id="KW-0732">Signal</keyword>
<feature type="domain" description="Gingipain" evidence="2">
    <location>
        <begin position="397"/>
        <end position="747"/>
    </location>
</feature>
<dbReference type="NCBIfam" id="TIGR04183">
    <property type="entry name" value="Por_Secre_tail"/>
    <property type="match status" value="1"/>
</dbReference>
<reference evidence="3 4" key="1">
    <citation type="submission" date="2019-02" db="EMBL/GenBank/DDBJ databases">
        <title>Arundinibacter roseus gen. nov., sp. nov., a new member of the family Cytophagaceae.</title>
        <authorList>
            <person name="Szuroczki S."/>
            <person name="Khayer B."/>
            <person name="Sproer C."/>
            <person name="Toumi M."/>
            <person name="Szabo A."/>
            <person name="Felfoldi T."/>
            <person name="Schumann P."/>
            <person name="Toth E."/>
        </authorList>
    </citation>
    <scope>NUCLEOTIDE SEQUENCE [LARGE SCALE GENOMIC DNA]</scope>
    <source>
        <strain evidence="3 4">DMA-k-7a</strain>
    </source>
</reference>
<dbReference type="RefSeq" id="WP_132116526.1">
    <property type="nucleotide sequence ID" value="NZ_SMJU01000005.1"/>
</dbReference>
<organism evidence="3 4">
    <name type="scientific">Arundinibacter roseus</name>
    <dbReference type="NCBI Taxonomy" id="2070510"/>
    <lineage>
        <taxon>Bacteria</taxon>
        <taxon>Pseudomonadati</taxon>
        <taxon>Bacteroidota</taxon>
        <taxon>Cytophagia</taxon>
        <taxon>Cytophagales</taxon>
        <taxon>Spirosomataceae</taxon>
        <taxon>Arundinibacter</taxon>
    </lineage>
</organism>
<evidence type="ECO:0000313" key="3">
    <source>
        <dbReference type="EMBL" id="TDB65796.1"/>
    </source>
</evidence>
<dbReference type="Pfam" id="PF01364">
    <property type="entry name" value="Peptidase_C25"/>
    <property type="match status" value="1"/>
</dbReference>
<evidence type="ECO:0000313" key="4">
    <source>
        <dbReference type="Proteomes" id="UP000295706"/>
    </source>
</evidence>
<dbReference type="Proteomes" id="UP000295706">
    <property type="component" value="Unassembled WGS sequence"/>
</dbReference>
<dbReference type="Gene3D" id="3.40.50.10390">
    <property type="entry name" value="Gingipain r, domain 1"/>
    <property type="match status" value="1"/>
</dbReference>
<protein>
    <submittedName>
        <fullName evidence="3">T9SS type A sorting domain-containing protein</fullName>
    </submittedName>
</protein>
<dbReference type="CDD" id="cd02258">
    <property type="entry name" value="Peptidase_C25_N"/>
    <property type="match status" value="1"/>
</dbReference>
<dbReference type="EMBL" id="SMJU01000005">
    <property type="protein sequence ID" value="TDB65796.1"/>
    <property type="molecule type" value="Genomic_DNA"/>
</dbReference>
<comment type="caution">
    <text evidence="3">The sequence shown here is derived from an EMBL/GenBank/DDBJ whole genome shotgun (WGS) entry which is preliminary data.</text>
</comment>
<dbReference type="GO" id="GO:0008234">
    <property type="term" value="F:cysteine-type peptidase activity"/>
    <property type="evidence" value="ECO:0007669"/>
    <property type="project" value="InterPro"/>
</dbReference>
<evidence type="ECO:0000259" key="2">
    <source>
        <dbReference type="Pfam" id="PF01364"/>
    </source>
</evidence>
<dbReference type="AlphaFoldDB" id="A0A4R4KG33"/>
<proteinExistence type="predicted"/>
<gene>
    <name evidence="3" type="ORF">EZE20_08490</name>
</gene>
<dbReference type="SUPFAM" id="SSF52129">
    <property type="entry name" value="Caspase-like"/>
    <property type="match status" value="1"/>
</dbReference>
<dbReference type="InterPro" id="IPR029031">
    <property type="entry name" value="Gingipain_N_sf"/>
</dbReference>